<accession>A0ABR7JZP8</accession>
<gene>
    <name evidence="2" type="ORF">H8892_09430</name>
</gene>
<dbReference type="Proteomes" id="UP000640363">
    <property type="component" value="Unassembled WGS sequence"/>
</dbReference>
<organism evidence="2 3">
    <name type="scientific">Veillonella hominis</name>
    <dbReference type="NCBI Taxonomy" id="2764330"/>
    <lineage>
        <taxon>Bacteria</taxon>
        <taxon>Bacillati</taxon>
        <taxon>Bacillota</taxon>
        <taxon>Negativicutes</taxon>
        <taxon>Veillonellales</taxon>
        <taxon>Veillonellaceae</taxon>
        <taxon>Veillonella</taxon>
    </lineage>
</organism>
<feature type="domain" description="Type I restriction enzyme R protein N-terminal" evidence="1">
    <location>
        <begin position="44"/>
        <end position="150"/>
    </location>
</feature>
<evidence type="ECO:0000313" key="3">
    <source>
        <dbReference type="Proteomes" id="UP000640363"/>
    </source>
</evidence>
<keyword evidence="3" id="KW-1185">Reference proteome</keyword>
<comment type="caution">
    <text evidence="2">The sequence shown here is derived from an EMBL/GenBank/DDBJ whole genome shotgun (WGS) entry which is preliminary data.</text>
</comment>
<protein>
    <submittedName>
        <fullName evidence="2">Type I restriction enzyme HsdR N-terminal domain-containing protein</fullName>
    </submittedName>
</protein>
<dbReference type="Gene3D" id="3.90.1570.30">
    <property type="match status" value="1"/>
</dbReference>
<dbReference type="RefSeq" id="WP_165851016.1">
    <property type="nucleotide sequence ID" value="NZ_JACRWI010000011.1"/>
</dbReference>
<dbReference type="Pfam" id="PF13588">
    <property type="entry name" value="HSDR_N_2"/>
    <property type="match status" value="1"/>
</dbReference>
<proteinExistence type="predicted"/>
<reference evidence="2 3" key="1">
    <citation type="submission" date="2020-08" db="EMBL/GenBank/DDBJ databases">
        <authorList>
            <person name="Liu C."/>
            <person name="Sun Q."/>
        </authorList>
    </citation>
    <scope>NUCLEOTIDE SEQUENCE [LARGE SCALE GENOMIC DNA]</scope>
    <source>
        <strain evidence="2 3">NSJ-78</strain>
    </source>
</reference>
<dbReference type="EMBL" id="JACRWI010000011">
    <property type="protein sequence ID" value="MBC6002165.1"/>
    <property type="molecule type" value="Genomic_DNA"/>
</dbReference>
<evidence type="ECO:0000259" key="1">
    <source>
        <dbReference type="Pfam" id="PF13588"/>
    </source>
</evidence>
<sequence length="398" mass="47059">MNDIKKIFKTIKLDKYRPSKLDKYRPSSTSYFDPVRKYFVPKTPEEEVRQKTIEFLETRLRVPHNRLRVEEAMAHVKRGARGRADIVVYRDDEKTKPLMVIECKAPDVDISCDEVREQAERYRNILRADYIMLVNGYKLIIYKYQEGKNFELVDISSYKELLESKVSFVENITLEPYSYEEIMSYELQKKFTQIYVGCETPKPVKFFALNFLNLILLKSIDDESILDLLGVFEDRGTGRTRFGNSAGYNYQIKTRLFIAKDRKNKDQILGLSLFGKYNTQLNVSIMNRERRHHSLQLDMDKYCKYNYHNNKIVITHSGTLSTGRGGSISKFTVIDYVKNNAPDLIRDEEVYLGSIDNSRLLEWNQPDVQNFIKNLFLYAVLRDEVRKKYKRKRSRRKK</sequence>
<name>A0ABR7JZP8_9FIRM</name>
<evidence type="ECO:0000313" key="2">
    <source>
        <dbReference type="EMBL" id="MBC6002165.1"/>
    </source>
</evidence>
<dbReference type="InterPro" id="IPR029464">
    <property type="entry name" value="HSDR_N"/>
</dbReference>